<feature type="signal peptide" evidence="3">
    <location>
        <begin position="1"/>
        <end position="22"/>
    </location>
</feature>
<evidence type="ECO:0000256" key="1">
    <source>
        <dbReference type="SAM" id="MobiDB-lite"/>
    </source>
</evidence>
<proteinExistence type="predicted"/>
<dbReference type="Proteomes" id="UP001050808">
    <property type="component" value="Unassembled WGS sequence"/>
</dbReference>
<keyword evidence="2" id="KW-0812">Transmembrane</keyword>
<evidence type="ECO:0000313" key="5">
    <source>
        <dbReference type="Proteomes" id="UP001050808"/>
    </source>
</evidence>
<sequence>MAVATAILLVLGMAVGPGAACAADGDEHVARIRLRVVDAVNQETRVEIERARAGLASSAEVARLEEKLQEGSRLAADLRTVRAVRPRGAGSESRIRSAGDGGSEKPSGGTAFQAARAALPHTPVGVLSLVGGGALALVGGGVAAAVLRQPRKKAQ</sequence>
<feature type="region of interest" description="Disordered" evidence="1">
    <location>
        <begin position="85"/>
        <end position="109"/>
    </location>
</feature>
<accession>A0ABQ3R151</accession>
<protein>
    <recommendedName>
        <fullName evidence="6">Secreted protein</fullName>
    </recommendedName>
</protein>
<evidence type="ECO:0000256" key="2">
    <source>
        <dbReference type="SAM" id="Phobius"/>
    </source>
</evidence>
<comment type="caution">
    <text evidence="4">The sequence shown here is derived from an EMBL/GenBank/DDBJ whole genome shotgun (WGS) entry which is preliminary data.</text>
</comment>
<reference evidence="4" key="1">
    <citation type="submission" date="2024-05" db="EMBL/GenBank/DDBJ databases">
        <title>Whole genome shotgun sequence of Streptomyces violascens NBRC 12920.</title>
        <authorList>
            <person name="Komaki H."/>
            <person name="Tamura T."/>
        </authorList>
    </citation>
    <scope>NUCLEOTIDE SEQUENCE</scope>
    <source>
        <strain evidence="4">NBRC 12920</strain>
    </source>
</reference>
<feature type="chain" id="PRO_5046970574" description="Secreted protein" evidence="3">
    <location>
        <begin position="23"/>
        <end position="155"/>
    </location>
</feature>
<keyword evidence="2" id="KW-0472">Membrane</keyword>
<dbReference type="EMBL" id="BNDY01000019">
    <property type="protein sequence ID" value="GHI43242.1"/>
    <property type="molecule type" value="Genomic_DNA"/>
</dbReference>
<feature type="transmembrane region" description="Helical" evidence="2">
    <location>
        <begin position="126"/>
        <end position="147"/>
    </location>
</feature>
<evidence type="ECO:0000256" key="3">
    <source>
        <dbReference type="SAM" id="SignalP"/>
    </source>
</evidence>
<evidence type="ECO:0008006" key="6">
    <source>
        <dbReference type="Google" id="ProtNLM"/>
    </source>
</evidence>
<keyword evidence="2" id="KW-1133">Transmembrane helix</keyword>
<keyword evidence="3" id="KW-0732">Signal</keyword>
<gene>
    <name evidence="4" type="ORF">Sviol_76500</name>
</gene>
<keyword evidence="5" id="KW-1185">Reference proteome</keyword>
<name>A0ABQ3R151_9ACTN</name>
<evidence type="ECO:0000313" key="4">
    <source>
        <dbReference type="EMBL" id="GHI43242.1"/>
    </source>
</evidence>
<organism evidence="4 5">
    <name type="scientific">Streptomyces violascens</name>
    <dbReference type="NCBI Taxonomy" id="67381"/>
    <lineage>
        <taxon>Bacteria</taxon>
        <taxon>Bacillati</taxon>
        <taxon>Actinomycetota</taxon>
        <taxon>Actinomycetes</taxon>
        <taxon>Kitasatosporales</taxon>
        <taxon>Streptomycetaceae</taxon>
        <taxon>Streptomyces</taxon>
    </lineage>
</organism>